<keyword evidence="1" id="KW-1133">Transmembrane helix</keyword>
<feature type="transmembrane region" description="Helical" evidence="1">
    <location>
        <begin position="258"/>
        <end position="279"/>
    </location>
</feature>
<dbReference type="Proteomes" id="UP000798808">
    <property type="component" value="Unassembled WGS sequence"/>
</dbReference>
<sequence length="588" mass="68152">MISKIKIPNLRETLMLTAKTVARFPLATLCGIVGTIAMCYYVEVDYQNDDLQKKLMKIVMVSGLGISFFTALQLFGEHLKSRALHYAIQLLGLVLLLLYYFSLPLELKVVHGVRFVLFGLVAHLLVSFAPFIIHFKRPGFWSYNKQLFLQILTAFFFSMVLFAGLALAFLAVEKLFDVDIRDKTYSKLFFIISGIFSMLYFLGGVPKKEEVFQDEEAYSKGLSIFTQYILIPLVGIYNIILYLYTFKIIIQWDWPRGWIAYLFVSYSVLGILSYLLIYPVVAEKSKVWLRIFAKGFFISLIPLIVVLFLAVYLRASEYGLTENRYFLFVLDFWLFGIGAYFIFSKSGNIKLIPLTLAVVILLTSFGPWGAFSMSINNQVSRFEKIFNEKVKGPEEKQFEDQKNLSSILTYLMRRESLDEVQGYFKHDIDSLRKEKYVSIENLLLQEYNLEYVNEWADEGNTLRRYFSFTTRTNYVADINHAVFLRFEDYQKSNYKGVAIEIDKDELLINMSDSVGWEAQISIKSLVQDLAKLNNSYVYDMEPEKMALHGENEAISYSLYVHSLYVERVADGQFALQNIGFDLFFTKRK</sequence>
<feature type="transmembrane region" description="Helical" evidence="1">
    <location>
        <begin position="351"/>
        <end position="371"/>
    </location>
</feature>
<reference evidence="2 3" key="1">
    <citation type="submission" date="2019-02" db="EMBL/GenBank/DDBJ databases">
        <authorList>
            <person name="Goldberg S.R."/>
            <person name="Haltli B.A."/>
            <person name="Correa H."/>
            <person name="Russell K.G."/>
        </authorList>
    </citation>
    <scope>NUCLEOTIDE SEQUENCE [LARGE SCALE GENOMIC DNA]</scope>
    <source>
        <strain evidence="2 3">JCM 16186</strain>
    </source>
</reference>
<feature type="transmembrane region" description="Helical" evidence="1">
    <location>
        <begin position="184"/>
        <end position="203"/>
    </location>
</feature>
<feature type="transmembrane region" description="Helical" evidence="1">
    <location>
        <begin position="55"/>
        <end position="76"/>
    </location>
</feature>
<feature type="transmembrane region" description="Helical" evidence="1">
    <location>
        <begin position="115"/>
        <end position="135"/>
    </location>
</feature>
<comment type="caution">
    <text evidence="2">The sequence shown here is derived from an EMBL/GenBank/DDBJ whole genome shotgun (WGS) entry which is preliminary data.</text>
</comment>
<keyword evidence="1" id="KW-0472">Membrane</keyword>
<dbReference type="EMBL" id="SMLW01000297">
    <property type="protein sequence ID" value="MTI23765.1"/>
    <property type="molecule type" value="Genomic_DNA"/>
</dbReference>
<dbReference type="Pfam" id="PF13687">
    <property type="entry name" value="DUF4153"/>
    <property type="match status" value="1"/>
</dbReference>
<feature type="transmembrane region" description="Helical" evidence="1">
    <location>
        <begin position="21"/>
        <end position="43"/>
    </location>
</feature>
<dbReference type="RefSeq" id="WP_155169039.1">
    <property type="nucleotide sequence ID" value="NZ_BAAAFL010000010.1"/>
</dbReference>
<keyword evidence="3" id="KW-1185">Reference proteome</keyword>
<feature type="transmembrane region" description="Helical" evidence="1">
    <location>
        <begin position="147"/>
        <end position="172"/>
    </location>
</feature>
<evidence type="ECO:0000256" key="1">
    <source>
        <dbReference type="SAM" id="Phobius"/>
    </source>
</evidence>
<accession>A0ABW9RKK2</accession>
<evidence type="ECO:0000313" key="2">
    <source>
        <dbReference type="EMBL" id="MTI23765.1"/>
    </source>
</evidence>
<gene>
    <name evidence="2" type="ORF">E1163_02250</name>
</gene>
<protein>
    <submittedName>
        <fullName evidence="2">DUF4153 domain-containing protein</fullName>
    </submittedName>
</protein>
<dbReference type="InterPro" id="IPR025291">
    <property type="entry name" value="DUF4153"/>
</dbReference>
<keyword evidence="1" id="KW-0812">Transmembrane</keyword>
<feature type="transmembrane region" description="Helical" evidence="1">
    <location>
        <begin position="83"/>
        <end position="103"/>
    </location>
</feature>
<feature type="transmembrane region" description="Helical" evidence="1">
    <location>
        <begin position="325"/>
        <end position="344"/>
    </location>
</feature>
<proteinExistence type="predicted"/>
<feature type="transmembrane region" description="Helical" evidence="1">
    <location>
        <begin position="224"/>
        <end position="246"/>
    </location>
</feature>
<evidence type="ECO:0000313" key="3">
    <source>
        <dbReference type="Proteomes" id="UP000798808"/>
    </source>
</evidence>
<organism evidence="2 3">
    <name type="scientific">Fulvivirga kasyanovii</name>
    <dbReference type="NCBI Taxonomy" id="396812"/>
    <lineage>
        <taxon>Bacteria</taxon>
        <taxon>Pseudomonadati</taxon>
        <taxon>Bacteroidota</taxon>
        <taxon>Cytophagia</taxon>
        <taxon>Cytophagales</taxon>
        <taxon>Fulvivirgaceae</taxon>
        <taxon>Fulvivirga</taxon>
    </lineage>
</organism>
<feature type="transmembrane region" description="Helical" evidence="1">
    <location>
        <begin position="291"/>
        <end position="313"/>
    </location>
</feature>
<name>A0ABW9RKK2_9BACT</name>